<comment type="similarity">
    <text evidence="3 9">Belongs to the CobD/CbiB family.</text>
</comment>
<sequence>MDFAAVMLIAVALDLAIGWPPRLYVAIGHPVTWFGALISALDRKLNHEGDSFKRRKRAGVVAAIICIAGIAAIATLVQMLANGPYGVVLLGILCWPFIAMRSMYEHVAAVAKPLKRQDLPEARHQVSMIVGRDTKSMDESAVARAALESLAENTSDGVIAPLFWGLIFGLPGIATYKMINTLDSMIGHRSKRHEAFGWASARIDDLVNLPASRLTGLLFALASPRPRAALRVIRRDARKHRSPNAGWPEAAMAAALQVRLSGPRVYAEGIANEPWVNARGADPDARDLRRGLALYARAMILGVAALAGLALI</sequence>
<keyword evidence="11" id="KW-1185">Reference proteome</keyword>
<dbReference type="UniPathway" id="UPA00148"/>
<dbReference type="GO" id="GO:0009236">
    <property type="term" value="P:cobalamin biosynthetic process"/>
    <property type="evidence" value="ECO:0007669"/>
    <property type="project" value="UniProtKB-UniRule"/>
</dbReference>
<protein>
    <recommendedName>
        <fullName evidence="9">Cobalamin biosynthesis protein CobD</fullName>
    </recommendedName>
</protein>
<dbReference type="NCBIfam" id="TIGR00380">
    <property type="entry name" value="cobal_cbiB"/>
    <property type="match status" value="1"/>
</dbReference>
<name>A0A2T8HRD7_9RHOB</name>
<dbReference type="Pfam" id="PF03186">
    <property type="entry name" value="CobD_Cbib"/>
    <property type="match status" value="1"/>
</dbReference>
<feature type="transmembrane region" description="Helical" evidence="9">
    <location>
        <begin position="58"/>
        <end position="79"/>
    </location>
</feature>
<evidence type="ECO:0000256" key="5">
    <source>
        <dbReference type="ARBA" id="ARBA00022573"/>
    </source>
</evidence>
<evidence type="ECO:0000313" key="11">
    <source>
        <dbReference type="Proteomes" id="UP000245911"/>
    </source>
</evidence>
<keyword evidence="5 9" id="KW-0169">Cobalamin biosynthesis</keyword>
<comment type="subcellular location">
    <subcellularLocation>
        <location evidence="1 9">Cell membrane</location>
        <topology evidence="1 9">Multi-pass membrane protein</topology>
    </subcellularLocation>
</comment>
<comment type="caution">
    <text evidence="9">Lacks conserved residue(s) required for the propagation of feature annotation.</text>
</comment>
<evidence type="ECO:0000256" key="1">
    <source>
        <dbReference type="ARBA" id="ARBA00004651"/>
    </source>
</evidence>
<dbReference type="PANTHER" id="PTHR34308:SF1">
    <property type="entry name" value="COBALAMIN BIOSYNTHESIS PROTEIN CBIB"/>
    <property type="match status" value="1"/>
</dbReference>
<evidence type="ECO:0000256" key="8">
    <source>
        <dbReference type="ARBA" id="ARBA00023136"/>
    </source>
</evidence>
<feature type="transmembrane region" description="Helical" evidence="9">
    <location>
        <begin position="292"/>
        <end position="311"/>
    </location>
</feature>
<comment type="function">
    <text evidence="9">Converts cobyric acid to cobinamide by the addition of aminopropanol on the F carboxylic group.</text>
</comment>
<keyword evidence="6 9" id="KW-0812">Transmembrane</keyword>
<evidence type="ECO:0000256" key="2">
    <source>
        <dbReference type="ARBA" id="ARBA00004953"/>
    </source>
</evidence>
<dbReference type="AlphaFoldDB" id="A0A2T8HRD7"/>
<evidence type="ECO:0000256" key="9">
    <source>
        <dbReference type="HAMAP-Rule" id="MF_00024"/>
    </source>
</evidence>
<dbReference type="PANTHER" id="PTHR34308">
    <property type="entry name" value="COBALAMIN BIOSYNTHESIS PROTEIN CBIB"/>
    <property type="match status" value="1"/>
</dbReference>
<dbReference type="OrthoDB" id="9811967at2"/>
<dbReference type="HAMAP" id="MF_00024">
    <property type="entry name" value="CobD_CbiB"/>
    <property type="match status" value="1"/>
</dbReference>
<evidence type="ECO:0000256" key="3">
    <source>
        <dbReference type="ARBA" id="ARBA00006263"/>
    </source>
</evidence>
<comment type="caution">
    <text evidence="10">The sequence shown here is derived from an EMBL/GenBank/DDBJ whole genome shotgun (WGS) entry which is preliminary data.</text>
</comment>
<keyword evidence="7 9" id="KW-1133">Transmembrane helix</keyword>
<organism evidence="10 11">
    <name type="scientific">Pararhodobacter oceanensis</name>
    <dbReference type="NCBI Taxonomy" id="2172121"/>
    <lineage>
        <taxon>Bacteria</taxon>
        <taxon>Pseudomonadati</taxon>
        <taxon>Pseudomonadota</taxon>
        <taxon>Alphaproteobacteria</taxon>
        <taxon>Rhodobacterales</taxon>
        <taxon>Paracoccaceae</taxon>
        <taxon>Pararhodobacter</taxon>
    </lineage>
</organism>
<evidence type="ECO:0000313" key="10">
    <source>
        <dbReference type="EMBL" id="PVH27996.1"/>
    </source>
</evidence>
<dbReference type="GO" id="GO:0005886">
    <property type="term" value="C:plasma membrane"/>
    <property type="evidence" value="ECO:0007669"/>
    <property type="project" value="UniProtKB-SubCell"/>
</dbReference>
<gene>
    <name evidence="9 10" type="primary">cobD</name>
    <name evidence="10" type="ORF">DDE20_14645</name>
</gene>
<dbReference type="GO" id="GO:0048472">
    <property type="term" value="F:threonine-phosphate decarboxylase activity"/>
    <property type="evidence" value="ECO:0007669"/>
    <property type="project" value="InterPro"/>
</dbReference>
<evidence type="ECO:0000256" key="6">
    <source>
        <dbReference type="ARBA" id="ARBA00022692"/>
    </source>
</evidence>
<dbReference type="InterPro" id="IPR004485">
    <property type="entry name" value="Cobalamin_biosynth_CobD/CbiB"/>
</dbReference>
<proteinExistence type="inferred from homology"/>
<accession>A0A2T8HRD7</accession>
<dbReference type="GO" id="GO:0015420">
    <property type="term" value="F:ABC-type vitamin B12 transporter activity"/>
    <property type="evidence" value="ECO:0007669"/>
    <property type="project" value="UniProtKB-UniRule"/>
</dbReference>
<keyword evidence="4 9" id="KW-1003">Cell membrane</keyword>
<evidence type="ECO:0000256" key="4">
    <source>
        <dbReference type="ARBA" id="ARBA00022475"/>
    </source>
</evidence>
<dbReference type="RefSeq" id="WP_116559264.1">
    <property type="nucleotide sequence ID" value="NZ_QDKM01000007.1"/>
</dbReference>
<reference evidence="10 11" key="1">
    <citation type="submission" date="2018-04" db="EMBL/GenBank/DDBJ databases">
        <title>Pararhodobacter oceanense sp. nov., isolated from marine intertidal sediment.</title>
        <authorList>
            <person name="Wang X.-L."/>
            <person name="Du Z.-J."/>
        </authorList>
    </citation>
    <scope>NUCLEOTIDE SEQUENCE [LARGE SCALE GENOMIC DNA]</scope>
    <source>
        <strain evidence="10 11">AM505</strain>
    </source>
</reference>
<comment type="pathway">
    <text evidence="2 9">Cofactor biosynthesis; adenosylcobalamin biosynthesis.</text>
</comment>
<dbReference type="EMBL" id="QDKM01000007">
    <property type="protein sequence ID" value="PVH27996.1"/>
    <property type="molecule type" value="Genomic_DNA"/>
</dbReference>
<dbReference type="Proteomes" id="UP000245911">
    <property type="component" value="Unassembled WGS sequence"/>
</dbReference>
<keyword evidence="8 9" id="KW-0472">Membrane</keyword>
<evidence type="ECO:0000256" key="7">
    <source>
        <dbReference type="ARBA" id="ARBA00022989"/>
    </source>
</evidence>